<dbReference type="PROSITE" id="PS51459">
    <property type="entry name" value="FIDO"/>
    <property type="match status" value="1"/>
</dbReference>
<dbReference type="eggNOG" id="COG3177">
    <property type="taxonomic scope" value="Bacteria"/>
</dbReference>
<dbReference type="Gene3D" id="1.10.3290.10">
    <property type="entry name" value="Fido-like domain"/>
    <property type="match status" value="1"/>
</dbReference>
<reference evidence="4" key="1">
    <citation type="submission" date="2005-08" db="EMBL/GenBank/DDBJ databases">
        <title>Complete sequence of Dechloromonas aromatica RCB.</title>
        <authorList>
            <person name="Salinero K.K."/>
            <person name="Copeland A."/>
            <person name="Lucas S."/>
            <person name="Lapidus A."/>
            <person name="Barry K."/>
            <person name="Detter J.C."/>
            <person name="Glavina T."/>
            <person name="Hammon N."/>
            <person name="Israni S."/>
            <person name="Pitluck S."/>
            <person name="Di Bartolo G."/>
            <person name="Trong S."/>
            <person name="Schmutz J."/>
            <person name="Larimer F."/>
            <person name="Land M."/>
            <person name="Ivanova N."/>
            <person name="Richardson P."/>
        </authorList>
    </citation>
    <scope>NUCLEOTIDE SEQUENCE</scope>
    <source>
        <strain evidence="4">RCB</strain>
    </source>
</reference>
<dbReference type="Pfam" id="PF02661">
    <property type="entry name" value="Fic"/>
    <property type="match status" value="1"/>
</dbReference>
<dbReference type="GO" id="GO:0005524">
    <property type="term" value="F:ATP binding"/>
    <property type="evidence" value="ECO:0007669"/>
    <property type="project" value="UniProtKB-KW"/>
</dbReference>
<sequence>MDAIGYEYLRTQLGLSVFPVAHPASIRPVSRILDVQDELQVPKGVAPKSGHPIEHLLFALRYEGINLQILAETMPKIAGEDLIARLRESPSGLFIRKACYLWEWFANGELSNLPAIAGPYGDLFDPADYVTGIVRKDAKWRINFNGLGSAEYCPVVRLTQLVKDGIASDVLGRTKAFLESLGPTNADRTLSWAYLSETDSSFAIEREAPSQSKAETFVALLQQAHEKIELTEEYLADLQSATISNPYEKAACFRHEQNWLRGGGLRGAGSVTYIPPSPELLSKLMPAFMDMANSLPRQSDPVVAASVASFGFVYLHPFMDGNGRLSRFLFHHALCQSGRLDQGLLLPVSVAMKRHETEYLEALQSFSKPARKLWDVYWADEDLFDFKFKGADSIYRFWDATKCVEFGYRMAEQALGVDLRQETEFLASFDRISKAVNDEFDIRGNDLHLLIVSALQNGGRVSNNRRKKLAGRVPEEAFDFVERLAKTELTELNDVE</sequence>
<feature type="active site" evidence="1">
    <location>
        <position position="316"/>
    </location>
</feature>
<keyword evidence="2" id="KW-0067">ATP-binding</keyword>
<gene>
    <name evidence="4" type="ordered locus">Daro_2666</name>
</gene>
<dbReference type="SUPFAM" id="SSF140931">
    <property type="entry name" value="Fic-like"/>
    <property type="match status" value="1"/>
</dbReference>
<dbReference type="HOGENOM" id="CLU_042149_0_0_4"/>
<dbReference type="STRING" id="159087.Daro_2666"/>
<dbReference type="PANTHER" id="PTHR13504">
    <property type="entry name" value="FIDO DOMAIN-CONTAINING PROTEIN DDB_G0283145"/>
    <property type="match status" value="1"/>
</dbReference>
<dbReference type="InterPro" id="IPR036597">
    <property type="entry name" value="Fido-like_dom_sf"/>
</dbReference>
<dbReference type="OrthoDB" id="9813719at2"/>
<evidence type="ECO:0000256" key="2">
    <source>
        <dbReference type="PIRSR" id="PIRSR640198-2"/>
    </source>
</evidence>
<protein>
    <submittedName>
        <fullName evidence="4">Filamentation induced by cAMP protein Fic</fullName>
    </submittedName>
</protein>
<dbReference type="EMBL" id="CP000089">
    <property type="protein sequence ID" value="AAZ47396.1"/>
    <property type="molecule type" value="Genomic_DNA"/>
</dbReference>
<dbReference type="AlphaFoldDB" id="Q47CN5"/>
<feature type="binding site" evidence="2">
    <location>
        <begin position="320"/>
        <end position="327"/>
    </location>
    <ligand>
        <name>ATP</name>
        <dbReference type="ChEBI" id="CHEBI:30616"/>
    </ligand>
</feature>
<accession>Q47CN5</accession>
<organism evidence="4">
    <name type="scientific">Dechloromonas aromatica (strain RCB)</name>
    <dbReference type="NCBI Taxonomy" id="159087"/>
    <lineage>
        <taxon>Bacteria</taxon>
        <taxon>Pseudomonadati</taxon>
        <taxon>Pseudomonadota</taxon>
        <taxon>Betaproteobacteria</taxon>
        <taxon>Rhodocyclales</taxon>
        <taxon>Azonexaceae</taxon>
        <taxon>Dechloromonas</taxon>
    </lineage>
</organism>
<name>Q47CN5_DECAR</name>
<feature type="domain" description="Fido" evidence="3">
    <location>
        <begin position="230"/>
        <end position="389"/>
    </location>
</feature>
<dbReference type="PANTHER" id="PTHR13504:SF38">
    <property type="entry name" value="FIDO DOMAIN-CONTAINING PROTEIN"/>
    <property type="match status" value="1"/>
</dbReference>
<dbReference type="KEGG" id="dar:Daro_2666"/>
<evidence type="ECO:0000256" key="1">
    <source>
        <dbReference type="PIRSR" id="PIRSR640198-1"/>
    </source>
</evidence>
<dbReference type="InterPro" id="IPR040198">
    <property type="entry name" value="Fido_containing"/>
</dbReference>
<dbReference type="InterPro" id="IPR003812">
    <property type="entry name" value="Fido"/>
</dbReference>
<keyword evidence="2" id="KW-0547">Nucleotide-binding</keyword>
<evidence type="ECO:0000259" key="3">
    <source>
        <dbReference type="PROSITE" id="PS51459"/>
    </source>
</evidence>
<evidence type="ECO:0000313" key="4">
    <source>
        <dbReference type="EMBL" id="AAZ47396.1"/>
    </source>
</evidence>
<proteinExistence type="predicted"/>